<dbReference type="EMBL" id="CATOUU010000914">
    <property type="protein sequence ID" value="CAI9959139.1"/>
    <property type="molecule type" value="Genomic_DNA"/>
</dbReference>
<sequence length="141" mass="16721">MATHLAIAKMHPAILKSGNIWACEFDIKMRETTRYCFLAIFAFKSINLICRKWVKLVWKLLQQFGRHWLKLFTIAWYLLDVNMIILKNQDSSSLTVIQLWLYLALNISQDLQDSLHMKIMLFVQSSYLPLALLWTPLERYL</sequence>
<organism evidence="1">
    <name type="scientific">Hexamita inflata</name>
    <dbReference type="NCBI Taxonomy" id="28002"/>
    <lineage>
        <taxon>Eukaryota</taxon>
        <taxon>Metamonada</taxon>
        <taxon>Diplomonadida</taxon>
        <taxon>Hexamitidae</taxon>
        <taxon>Hexamitinae</taxon>
        <taxon>Hexamita</taxon>
    </lineage>
</organism>
<evidence type="ECO:0000313" key="1">
    <source>
        <dbReference type="EMBL" id="CAI9959139.1"/>
    </source>
</evidence>
<proteinExistence type="predicted"/>
<dbReference type="Proteomes" id="UP001642409">
    <property type="component" value="Unassembled WGS sequence"/>
</dbReference>
<accession>A0AA86UKD6</accession>
<evidence type="ECO:0000313" key="3">
    <source>
        <dbReference type="Proteomes" id="UP001642409"/>
    </source>
</evidence>
<dbReference type="EMBL" id="CAXDID020000207">
    <property type="protein sequence ID" value="CAL6055896.1"/>
    <property type="molecule type" value="Genomic_DNA"/>
</dbReference>
<dbReference type="AlphaFoldDB" id="A0AA86UKD6"/>
<reference evidence="1" key="1">
    <citation type="submission" date="2023-06" db="EMBL/GenBank/DDBJ databases">
        <authorList>
            <person name="Kurt Z."/>
        </authorList>
    </citation>
    <scope>NUCLEOTIDE SEQUENCE</scope>
</reference>
<reference evidence="2 3" key="2">
    <citation type="submission" date="2024-07" db="EMBL/GenBank/DDBJ databases">
        <authorList>
            <person name="Akdeniz Z."/>
        </authorList>
    </citation>
    <scope>NUCLEOTIDE SEQUENCE [LARGE SCALE GENOMIC DNA]</scope>
</reference>
<protein>
    <submittedName>
        <fullName evidence="2">Hypothetical_protein</fullName>
    </submittedName>
</protein>
<comment type="caution">
    <text evidence="1">The sequence shown here is derived from an EMBL/GenBank/DDBJ whole genome shotgun (WGS) entry which is preliminary data.</text>
</comment>
<keyword evidence="3" id="KW-1185">Reference proteome</keyword>
<name>A0AA86UKD6_9EUKA</name>
<evidence type="ECO:0000313" key="2">
    <source>
        <dbReference type="EMBL" id="CAL6055896.1"/>
    </source>
</evidence>
<gene>
    <name evidence="2" type="ORF">HINF_LOCUS46767</name>
    <name evidence="1" type="ORF">HINF_LOCUS46784</name>
</gene>